<dbReference type="EMBL" id="MEVC01000021">
    <property type="protein sequence ID" value="OGC54513.1"/>
    <property type="molecule type" value="Genomic_DNA"/>
</dbReference>
<gene>
    <name evidence="2" type="ORF">A2797_00685</name>
</gene>
<proteinExistence type="predicted"/>
<dbReference type="Proteomes" id="UP000179005">
    <property type="component" value="Unassembled WGS sequence"/>
</dbReference>
<comment type="caution">
    <text evidence="2">The sequence shown here is derived from an EMBL/GenBank/DDBJ whole genome shotgun (WGS) entry which is preliminary data.</text>
</comment>
<feature type="region of interest" description="Disordered" evidence="1">
    <location>
        <begin position="1"/>
        <end position="43"/>
    </location>
</feature>
<reference evidence="2 3" key="1">
    <citation type="journal article" date="2016" name="Nat. Commun.">
        <title>Thousands of microbial genomes shed light on interconnected biogeochemical processes in an aquifer system.</title>
        <authorList>
            <person name="Anantharaman K."/>
            <person name="Brown C.T."/>
            <person name="Hug L.A."/>
            <person name="Sharon I."/>
            <person name="Castelle C.J."/>
            <person name="Probst A.J."/>
            <person name="Thomas B.C."/>
            <person name="Singh A."/>
            <person name="Wilkins M.J."/>
            <person name="Karaoz U."/>
            <person name="Brodie E.L."/>
            <person name="Williams K.H."/>
            <person name="Hubbard S.S."/>
            <person name="Banfield J.F."/>
        </authorList>
    </citation>
    <scope>NUCLEOTIDE SEQUENCE [LARGE SCALE GENOMIC DNA]</scope>
</reference>
<evidence type="ECO:0000313" key="2">
    <source>
        <dbReference type="EMBL" id="OGC54513.1"/>
    </source>
</evidence>
<evidence type="ECO:0000313" key="3">
    <source>
        <dbReference type="Proteomes" id="UP000179005"/>
    </source>
</evidence>
<protein>
    <submittedName>
        <fullName evidence="2">Uncharacterized protein</fullName>
    </submittedName>
</protein>
<sequence>MTEIPVDISWLKTETAPPPKEVEDKPREVFPNAPEGTAEHDANRIHSRLEDTLAKIAQALPTAEQLWPTRSQGRIKDAKNLFSKHIAALQQLVERFGDGNLTLDEPIIKKHTGAKAYQTAFLSRGKSFRGDIFIRTERLEGGPTGRGQRISFTVAPEARWREAGKKSTVRVDCRNRGITYDVQLSPHDLFGQLDLREAGQSKTHHFRSYIKRSETAIEARERYKRVLELFDKKAEEQVVLFKEAPNIPT</sequence>
<organism evidence="2 3">
    <name type="scientific">candidate division WWE3 bacterium RIFCSPHIGHO2_01_FULL_48_15</name>
    <dbReference type="NCBI Taxonomy" id="1802619"/>
    <lineage>
        <taxon>Bacteria</taxon>
        <taxon>Katanobacteria</taxon>
    </lineage>
</organism>
<dbReference type="AlphaFoldDB" id="A0A1F4VCU1"/>
<evidence type="ECO:0000256" key="1">
    <source>
        <dbReference type="SAM" id="MobiDB-lite"/>
    </source>
</evidence>
<accession>A0A1F4VCU1</accession>
<name>A0A1F4VCU1_UNCKA</name>